<organism evidence="3 4">
    <name type="scientific">Sphingobacterium yanglingense</name>
    <dbReference type="NCBI Taxonomy" id="1437280"/>
    <lineage>
        <taxon>Bacteria</taxon>
        <taxon>Pseudomonadati</taxon>
        <taxon>Bacteroidota</taxon>
        <taxon>Sphingobacteriia</taxon>
        <taxon>Sphingobacteriales</taxon>
        <taxon>Sphingobacteriaceae</taxon>
        <taxon>Sphingobacterium</taxon>
    </lineage>
</organism>
<dbReference type="InterPro" id="IPR006860">
    <property type="entry name" value="FecR"/>
</dbReference>
<dbReference type="Pfam" id="PF04773">
    <property type="entry name" value="FecR"/>
    <property type="match status" value="1"/>
</dbReference>
<dbReference type="OrthoDB" id="1099963at2"/>
<dbReference type="InterPro" id="IPR032508">
    <property type="entry name" value="FecR_C"/>
</dbReference>
<dbReference type="InterPro" id="IPR012373">
    <property type="entry name" value="Ferrdict_sens_TM"/>
</dbReference>
<proteinExistence type="predicted"/>
<evidence type="ECO:0000313" key="3">
    <source>
        <dbReference type="EMBL" id="TDQ73515.1"/>
    </source>
</evidence>
<dbReference type="EMBL" id="SNYV01000019">
    <property type="protein sequence ID" value="TDQ73515.1"/>
    <property type="molecule type" value="Genomic_DNA"/>
</dbReference>
<evidence type="ECO:0000259" key="2">
    <source>
        <dbReference type="Pfam" id="PF16344"/>
    </source>
</evidence>
<dbReference type="RefSeq" id="WP_133586687.1">
    <property type="nucleotide sequence ID" value="NZ_SNYV01000019.1"/>
</dbReference>
<evidence type="ECO:0000259" key="1">
    <source>
        <dbReference type="Pfam" id="PF04773"/>
    </source>
</evidence>
<feature type="domain" description="Protein FecR C-terminal" evidence="2">
    <location>
        <begin position="320"/>
        <end position="389"/>
    </location>
</feature>
<feature type="domain" description="FecR protein" evidence="1">
    <location>
        <begin position="188"/>
        <end position="281"/>
    </location>
</feature>
<dbReference type="AlphaFoldDB" id="A0A4R6W9T9"/>
<reference evidence="3 4" key="1">
    <citation type="submission" date="2019-03" db="EMBL/GenBank/DDBJ databases">
        <title>Genomic Encyclopedia of Archaeal and Bacterial Type Strains, Phase II (KMG-II): from individual species to whole genera.</title>
        <authorList>
            <person name="Goeker M."/>
        </authorList>
    </citation>
    <scope>NUCLEOTIDE SEQUENCE [LARGE SCALE GENOMIC DNA]</scope>
    <source>
        <strain evidence="3 4">DSM 28353</strain>
    </source>
</reference>
<dbReference type="Pfam" id="PF16344">
    <property type="entry name" value="FecR_C"/>
    <property type="match status" value="1"/>
</dbReference>
<dbReference type="GO" id="GO:0016989">
    <property type="term" value="F:sigma factor antagonist activity"/>
    <property type="evidence" value="ECO:0007669"/>
    <property type="project" value="TreeGrafter"/>
</dbReference>
<dbReference type="PANTHER" id="PTHR30273:SF2">
    <property type="entry name" value="PROTEIN FECR"/>
    <property type="match status" value="1"/>
</dbReference>
<protein>
    <submittedName>
        <fullName evidence="3">FecR family protein</fullName>
    </submittedName>
</protein>
<keyword evidence="4" id="KW-1185">Reference proteome</keyword>
<dbReference type="Gene3D" id="3.55.50.30">
    <property type="match status" value="1"/>
</dbReference>
<comment type="caution">
    <text evidence="3">The sequence shown here is derived from an EMBL/GenBank/DDBJ whole genome shotgun (WGS) entry which is preliminary data.</text>
</comment>
<dbReference type="PANTHER" id="PTHR30273">
    <property type="entry name" value="PERIPLASMIC SIGNAL SENSOR AND SIGMA FACTOR ACTIVATOR FECR-RELATED"/>
    <property type="match status" value="1"/>
</dbReference>
<name>A0A4R6W9T9_9SPHI</name>
<sequence>MINQKIKDLLEKHLSDGLNTVEREELMVMLDYLSDDEVAMLLNGIETPDLYTAEIPEEEISYRLDRIRDELFERDKVKELKEYRAQPVWKRVSKIAVAACLCVAMGWGLYQWRWLPKEEDLMVIETRDIDPAEPVALITLGTGETIRVDSTEVGLIYSKNGLNVYKDEDGQIIYKDSTGTEDIPSYLTIHTPKGGFTKIKLDDGTLVKLNAASSIRYPTSFKSDKRDVFVEGEAFFEVQPDKDRPFRVHSQKQIIEVLGTSFNLISREKYAKTTLIEGRVKIVAEGKDYFLKPGQQALVADEVEITDVHTASSVAWKNEKFVFDNSSFKEILREVENWYDVQMVFFDQGLDDLQLSGTVSRNVKLSELLKVIEINSNYKFEIKERRVLVRRAAAR</sequence>
<evidence type="ECO:0000313" key="4">
    <source>
        <dbReference type="Proteomes" id="UP000295292"/>
    </source>
</evidence>
<dbReference type="Proteomes" id="UP000295292">
    <property type="component" value="Unassembled WGS sequence"/>
</dbReference>
<gene>
    <name evidence="3" type="ORF">CLV99_4569</name>
</gene>
<dbReference type="Gene3D" id="2.60.120.1440">
    <property type="match status" value="1"/>
</dbReference>
<accession>A0A4R6W9T9</accession>